<evidence type="ECO:0000313" key="5">
    <source>
        <dbReference type="Proteomes" id="UP000663866"/>
    </source>
</evidence>
<feature type="compositionally biased region" description="Polar residues" evidence="1">
    <location>
        <begin position="1"/>
        <end position="12"/>
    </location>
</feature>
<proteinExistence type="predicted"/>
<dbReference type="Proteomes" id="UP000663866">
    <property type="component" value="Unassembled WGS sequence"/>
</dbReference>
<name>A0A816T1F5_9BILA</name>
<dbReference type="EMBL" id="CAJOBG010000197">
    <property type="protein sequence ID" value="CAF3775600.1"/>
    <property type="molecule type" value="Genomic_DNA"/>
</dbReference>
<evidence type="ECO:0000313" key="2">
    <source>
        <dbReference type="EMBL" id="CAF2092383.1"/>
    </source>
</evidence>
<gene>
    <name evidence="3" type="ORF">OVN521_LOCUS2494</name>
    <name evidence="2" type="ORF">WKI299_LOCUS18459</name>
</gene>
<protein>
    <submittedName>
        <fullName evidence="2">Uncharacterized protein</fullName>
    </submittedName>
</protein>
<organism evidence="2 4">
    <name type="scientific">Rotaria magnacalcarata</name>
    <dbReference type="NCBI Taxonomy" id="392030"/>
    <lineage>
        <taxon>Eukaryota</taxon>
        <taxon>Metazoa</taxon>
        <taxon>Spiralia</taxon>
        <taxon>Gnathifera</taxon>
        <taxon>Rotifera</taxon>
        <taxon>Eurotatoria</taxon>
        <taxon>Bdelloidea</taxon>
        <taxon>Philodinida</taxon>
        <taxon>Philodinidae</taxon>
        <taxon>Rotaria</taxon>
    </lineage>
</organism>
<evidence type="ECO:0000313" key="3">
    <source>
        <dbReference type="EMBL" id="CAF3775600.1"/>
    </source>
</evidence>
<evidence type="ECO:0000313" key="4">
    <source>
        <dbReference type="Proteomes" id="UP000663856"/>
    </source>
</evidence>
<evidence type="ECO:0000256" key="1">
    <source>
        <dbReference type="SAM" id="MobiDB-lite"/>
    </source>
</evidence>
<comment type="caution">
    <text evidence="2">The sequence shown here is derived from an EMBL/GenBank/DDBJ whole genome shotgun (WGS) entry which is preliminary data.</text>
</comment>
<accession>A0A816T1F5</accession>
<keyword evidence="5" id="KW-1185">Reference proteome</keyword>
<dbReference type="EMBL" id="CAJNRF010007526">
    <property type="protein sequence ID" value="CAF2092383.1"/>
    <property type="molecule type" value="Genomic_DNA"/>
</dbReference>
<sequence>MTNSPRTSTLTSDGGGGGHSIVEQTTDIINRFRNSLIRNRKERLLDEDAQATDNIVNQLHFSELIAKETLGKLILQGDSMQRSYGLINKLQKEIKDIADDLHEVHGGKCCGACANGTLFGFACFGCLNRKKKKGKLNRKKRNRKKLYRHKLIKTNKTSRDFNFIEQNFDSFSRIRWSSATEREELITRTRALARERREHVDFIQIINQLNDIKRKESEENEKNLSKTRDYLLQHHSLAYGYIDQPEYLMNEIDMAINFTQLNTHLDNLLQMTEIMTGEVNKHNIVITKIEAQAMESGNLLTDYTLFGHNILGSSPTQIQTVTNTSTDTSNFGALGISTGQKVLMNSVL</sequence>
<reference evidence="2" key="1">
    <citation type="submission" date="2021-02" db="EMBL/GenBank/DDBJ databases">
        <authorList>
            <person name="Nowell W R."/>
        </authorList>
    </citation>
    <scope>NUCLEOTIDE SEQUENCE</scope>
</reference>
<dbReference type="Proteomes" id="UP000663856">
    <property type="component" value="Unassembled WGS sequence"/>
</dbReference>
<dbReference type="AlphaFoldDB" id="A0A816T1F5"/>
<feature type="region of interest" description="Disordered" evidence="1">
    <location>
        <begin position="1"/>
        <end position="21"/>
    </location>
</feature>